<feature type="compositionally biased region" description="Low complexity" evidence="1">
    <location>
        <begin position="1"/>
        <end position="12"/>
    </location>
</feature>
<feature type="compositionally biased region" description="Basic and acidic residues" evidence="1">
    <location>
        <begin position="27"/>
        <end position="54"/>
    </location>
</feature>
<name>A0A1R3L5L7_ASPOF</name>
<proteinExistence type="predicted"/>
<protein>
    <submittedName>
        <fullName evidence="2">Uncharacterized protein</fullName>
    </submittedName>
</protein>
<reference evidence="3" key="1">
    <citation type="journal article" date="2017" name="Nat. Commun.">
        <title>The asparagus genome sheds light on the origin and evolution of a young Y chromosome.</title>
        <authorList>
            <person name="Harkess A."/>
            <person name="Zhou J."/>
            <person name="Xu C."/>
            <person name="Bowers J.E."/>
            <person name="Van der Hulst R."/>
            <person name="Ayyampalayam S."/>
            <person name="Mercati F."/>
            <person name="Riccardi P."/>
            <person name="McKain M.R."/>
            <person name="Kakrana A."/>
            <person name="Tang H."/>
            <person name="Ray J."/>
            <person name="Groenendijk J."/>
            <person name="Arikit S."/>
            <person name="Mathioni S.M."/>
            <person name="Nakano M."/>
            <person name="Shan H."/>
            <person name="Telgmann-Rauber A."/>
            <person name="Kanno A."/>
            <person name="Yue Z."/>
            <person name="Chen H."/>
            <person name="Li W."/>
            <person name="Chen Y."/>
            <person name="Xu X."/>
            <person name="Zhang Y."/>
            <person name="Luo S."/>
            <person name="Chen H."/>
            <person name="Gao J."/>
            <person name="Mao Z."/>
            <person name="Pires J.C."/>
            <person name="Luo M."/>
            <person name="Kudrna D."/>
            <person name="Wing R.A."/>
            <person name="Meyers B.C."/>
            <person name="Yi K."/>
            <person name="Kong H."/>
            <person name="Lavrijsen P."/>
            <person name="Sunseri F."/>
            <person name="Falavigna A."/>
            <person name="Ye Y."/>
            <person name="Leebens-Mack J.H."/>
            <person name="Chen G."/>
        </authorList>
    </citation>
    <scope>NUCLEOTIDE SEQUENCE [LARGE SCALE GENOMIC DNA]</scope>
    <source>
        <strain evidence="3">cv. DH0086</strain>
    </source>
</reference>
<organism evidence="2 3">
    <name type="scientific">Asparagus officinalis</name>
    <name type="common">Garden asparagus</name>
    <dbReference type="NCBI Taxonomy" id="4686"/>
    <lineage>
        <taxon>Eukaryota</taxon>
        <taxon>Viridiplantae</taxon>
        <taxon>Streptophyta</taxon>
        <taxon>Embryophyta</taxon>
        <taxon>Tracheophyta</taxon>
        <taxon>Spermatophyta</taxon>
        <taxon>Magnoliopsida</taxon>
        <taxon>Liliopsida</taxon>
        <taxon>Asparagales</taxon>
        <taxon>Asparagaceae</taxon>
        <taxon>Asparagoideae</taxon>
        <taxon>Asparagus</taxon>
    </lineage>
</organism>
<gene>
    <name evidence="2" type="ORF">A4U43_UnF9880</name>
</gene>
<dbReference type="Gramene" id="ONK54904">
    <property type="protein sequence ID" value="ONK54904"/>
    <property type="gene ID" value="A4U43_UnF9880"/>
</dbReference>
<evidence type="ECO:0000313" key="2">
    <source>
        <dbReference type="EMBL" id="ONK54904.1"/>
    </source>
</evidence>
<evidence type="ECO:0000313" key="3">
    <source>
        <dbReference type="Proteomes" id="UP000243459"/>
    </source>
</evidence>
<accession>A0A1R3L5L7</accession>
<dbReference type="Proteomes" id="UP000243459">
    <property type="component" value="Unassembled WGS sequence"/>
</dbReference>
<feature type="region of interest" description="Disordered" evidence="1">
    <location>
        <begin position="1"/>
        <end position="58"/>
    </location>
</feature>
<dbReference type="EMBL" id="KV863987">
    <property type="protein sequence ID" value="ONK54904.1"/>
    <property type="molecule type" value="Genomic_DNA"/>
</dbReference>
<keyword evidence="3" id="KW-1185">Reference proteome</keyword>
<dbReference type="AlphaFoldDB" id="A0A1R3L5L7"/>
<evidence type="ECO:0000256" key="1">
    <source>
        <dbReference type="SAM" id="MobiDB-lite"/>
    </source>
</evidence>
<sequence length="153" mass="17413">MSASPASSSTTTVCTFQPRHLRRALRRPREGGEVVGKMDGEEMEKEQERRKERSSSLSHTGLEEFILSSLLSVNDMKLWKRFRGNGKPPEYLASKKEYNVDMVPKLKGVLMVGLVKEQMKNTPKGVKVNVTHLKSVWKKILSFQTHHCLQESS</sequence>
<feature type="non-terminal residue" evidence="2">
    <location>
        <position position="153"/>
    </location>
</feature>